<dbReference type="SUPFAM" id="SSF56059">
    <property type="entry name" value="Glutathione synthetase ATP-binding domain-like"/>
    <property type="match status" value="1"/>
</dbReference>
<dbReference type="OrthoDB" id="20966at2"/>
<proteinExistence type="predicted"/>
<dbReference type="Gene3D" id="3.30.470.20">
    <property type="entry name" value="ATP-grasp fold, B domain"/>
    <property type="match status" value="1"/>
</dbReference>
<dbReference type="STRING" id="504805.SAMN05421505_11246"/>
<dbReference type="EMBL" id="FNCN01000012">
    <property type="protein sequence ID" value="SDH16889.1"/>
    <property type="molecule type" value="Genomic_DNA"/>
</dbReference>
<dbReference type="Proteomes" id="UP000198923">
    <property type="component" value="Unassembled WGS sequence"/>
</dbReference>
<evidence type="ECO:0000313" key="6">
    <source>
        <dbReference type="Proteomes" id="UP000198923"/>
    </source>
</evidence>
<dbReference type="RefSeq" id="WP_093170985.1">
    <property type="nucleotide sequence ID" value="NZ_FNCN01000012.1"/>
</dbReference>
<feature type="domain" description="ATP-grasp" evidence="4">
    <location>
        <begin position="170"/>
        <end position="375"/>
    </location>
</feature>
<dbReference type="GO" id="GO:0046872">
    <property type="term" value="F:metal ion binding"/>
    <property type="evidence" value="ECO:0007669"/>
    <property type="project" value="InterPro"/>
</dbReference>
<dbReference type="PROSITE" id="PS50975">
    <property type="entry name" value="ATP_GRASP"/>
    <property type="match status" value="1"/>
</dbReference>
<dbReference type="Pfam" id="PF18604">
    <property type="entry name" value="PreAtp-grasp"/>
    <property type="match status" value="1"/>
</dbReference>
<dbReference type="PANTHER" id="PTHR37018:SF1">
    <property type="entry name" value="CULTURE SPECIFIC PROTEIN, PUTATIVE (AFU_ORTHOLOGUE AFUA_2G00130)-RELATED"/>
    <property type="match status" value="1"/>
</dbReference>
<reference evidence="5 6" key="1">
    <citation type="submission" date="2016-10" db="EMBL/GenBank/DDBJ databases">
        <authorList>
            <person name="de Groot N.N."/>
        </authorList>
    </citation>
    <scope>NUCLEOTIDE SEQUENCE [LARGE SCALE GENOMIC DNA]</scope>
    <source>
        <strain evidence="5 6">CPCC 201354</strain>
    </source>
</reference>
<dbReference type="InterPro" id="IPR011761">
    <property type="entry name" value="ATP-grasp"/>
</dbReference>
<evidence type="ECO:0000256" key="1">
    <source>
        <dbReference type="ARBA" id="ARBA00022741"/>
    </source>
</evidence>
<name>A0A1G8A7I5_9ACTN</name>
<dbReference type="InterPro" id="IPR003135">
    <property type="entry name" value="ATP-grasp_carboxylate-amine"/>
</dbReference>
<dbReference type="InterPro" id="IPR040754">
    <property type="entry name" value="PreAtp-grasp"/>
</dbReference>
<dbReference type="Pfam" id="PF02222">
    <property type="entry name" value="ATP-grasp"/>
    <property type="match status" value="1"/>
</dbReference>
<protein>
    <submittedName>
        <fullName evidence="5">ATP-grasp domain-containing protein</fullName>
    </submittedName>
</protein>
<evidence type="ECO:0000256" key="3">
    <source>
        <dbReference type="PROSITE-ProRule" id="PRU00409"/>
    </source>
</evidence>
<sequence>MPEVLADFSARLRSALTGAPDTPLVLLGNIEVEEQWAEGEVGLPRIAVRGNAAVVNRMDELALLLAGAGDYVVLKSAPEDDYLRYLESLGLALPNVLAVTGQDPMRTVTQDALLDQPLIDALGRLVDSGARIWPHGVSLLEERLAARSGLPLAGADSATCKSVNSKIYSRTIADDLGLCQPRGLCCRSMTEFAAACEEVSGWLAAGRTVVLKDAFGVSGRGILVVRDEASLRRVERMMVRRATRTGREDLALVVEEWVDKRADLNYQFTVARDGVVRFDFVKEALTESGVHQGHRMPARLTAAQTDTLEKAAQLLGRRLAADGYFGVVGVDALLGVDDEVFPVLEINARNNMSTYQERLQPFFLDDGAVLATRYPLRLTQRLAFSELRTAMDGLLLEPGRRTGVLVNNFATVNAAAPALEAADGTTMFEGRLYAVVVGSTEAEVTALDRAMRARMTALGSER</sequence>
<dbReference type="GO" id="GO:0005524">
    <property type="term" value="F:ATP binding"/>
    <property type="evidence" value="ECO:0007669"/>
    <property type="project" value="UniProtKB-UniRule"/>
</dbReference>
<keyword evidence="2 3" id="KW-0067">ATP-binding</keyword>
<organism evidence="5 6">
    <name type="scientific">Sinosporangium album</name>
    <dbReference type="NCBI Taxonomy" id="504805"/>
    <lineage>
        <taxon>Bacteria</taxon>
        <taxon>Bacillati</taxon>
        <taxon>Actinomycetota</taxon>
        <taxon>Actinomycetes</taxon>
        <taxon>Streptosporangiales</taxon>
        <taxon>Streptosporangiaceae</taxon>
        <taxon>Sinosporangium</taxon>
    </lineage>
</organism>
<accession>A0A1G8A7I5</accession>
<keyword evidence="1 3" id="KW-0547">Nucleotide-binding</keyword>
<evidence type="ECO:0000256" key="2">
    <source>
        <dbReference type="ARBA" id="ARBA00022840"/>
    </source>
</evidence>
<dbReference type="InterPro" id="IPR053269">
    <property type="entry name" value="Asp-Met_ligase"/>
</dbReference>
<gene>
    <name evidence="5" type="ORF">SAMN05421505_11246</name>
</gene>
<dbReference type="PANTHER" id="PTHR37018">
    <property type="entry name" value="CULTURE SPECIFIC PROTEIN, PUTATIVE (AFU_ORTHOLOGUE AFUA_2G00130)-RELATED"/>
    <property type="match status" value="1"/>
</dbReference>
<dbReference type="AlphaFoldDB" id="A0A1G8A7I5"/>
<evidence type="ECO:0000259" key="4">
    <source>
        <dbReference type="PROSITE" id="PS50975"/>
    </source>
</evidence>
<evidence type="ECO:0000313" key="5">
    <source>
        <dbReference type="EMBL" id="SDH16889.1"/>
    </source>
</evidence>
<keyword evidence="6" id="KW-1185">Reference proteome</keyword>